<dbReference type="InterPro" id="IPR009057">
    <property type="entry name" value="Homeodomain-like_sf"/>
</dbReference>
<name>A0ABT9MM00_9ACTN</name>
<accession>A0ABT9MM00</accession>
<evidence type="ECO:0000313" key="3">
    <source>
        <dbReference type="EMBL" id="MDP9792437.1"/>
    </source>
</evidence>
<feature type="region of interest" description="Disordered" evidence="1">
    <location>
        <begin position="316"/>
        <end position="342"/>
    </location>
</feature>
<reference evidence="3 4" key="1">
    <citation type="submission" date="2023-07" db="EMBL/GenBank/DDBJ databases">
        <title>Sequencing the genomes of 1000 actinobacteria strains.</title>
        <authorList>
            <person name="Klenk H.-P."/>
        </authorList>
    </citation>
    <scope>NUCLEOTIDE SEQUENCE [LARGE SCALE GENOMIC DNA]</scope>
    <source>
        <strain evidence="3 4">DSM 44710</strain>
    </source>
</reference>
<dbReference type="SUPFAM" id="SSF46689">
    <property type="entry name" value="Homeodomain-like"/>
    <property type="match status" value="1"/>
</dbReference>
<comment type="caution">
    <text evidence="3">The sequence shown here is derived from an EMBL/GenBank/DDBJ whole genome shotgun (WGS) entry which is preliminary data.</text>
</comment>
<dbReference type="Pfam" id="PF13565">
    <property type="entry name" value="HTH_32"/>
    <property type="match status" value="1"/>
</dbReference>
<dbReference type="InterPro" id="IPR047655">
    <property type="entry name" value="Transpos_IS630-like"/>
</dbReference>
<dbReference type="NCBIfam" id="NF033545">
    <property type="entry name" value="transpos_IS630"/>
    <property type="match status" value="1"/>
</dbReference>
<keyword evidence="4" id="KW-1185">Reference proteome</keyword>
<evidence type="ECO:0000313" key="4">
    <source>
        <dbReference type="Proteomes" id="UP001240984"/>
    </source>
</evidence>
<organism evidence="3 4">
    <name type="scientific">Catenuloplanes nepalensis</name>
    <dbReference type="NCBI Taxonomy" id="587533"/>
    <lineage>
        <taxon>Bacteria</taxon>
        <taxon>Bacillati</taxon>
        <taxon>Actinomycetota</taxon>
        <taxon>Actinomycetes</taxon>
        <taxon>Micromonosporales</taxon>
        <taxon>Micromonosporaceae</taxon>
        <taxon>Catenuloplanes</taxon>
    </lineage>
</organism>
<proteinExistence type="predicted"/>
<dbReference type="InterPro" id="IPR038717">
    <property type="entry name" value="Tc1-like_DDE_dom"/>
</dbReference>
<evidence type="ECO:0000256" key="1">
    <source>
        <dbReference type="SAM" id="MobiDB-lite"/>
    </source>
</evidence>
<sequence>MHVDTVRYWRGRYADEGLPGLTDRKRSGRPARFTPGQVAEVKALACQLPAETGVPLSRWSCPDLACEAVARGLVPAISASTIRRILAADTLKPWQYQSWIFIRDPDFAVKATRVLGLYARTYQGIELDPDEYVISSDEKTSIQARCRCHPTLAPGVARMMRVNHEYDRGGALAYLAAYDVHQATVFSHCAAKTGIVPFMTLAEKVMTQEPYASAKRVFWVVDNGSSHRGQAAIDRLAERFPNAVMIHTPTHASWLNQIEIYFSIVARKVVTPNDFTSLDQVEDRLTAFEQRYNQTARPFRWKFTPADLEDLMARIERHEQKEQNPQQPPGCDNQPAASAPAA</sequence>
<dbReference type="Pfam" id="PF13358">
    <property type="entry name" value="DDE_3"/>
    <property type="match status" value="1"/>
</dbReference>
<dbReference type="Proteomes" id="UP001240984">
    <property type="component" value="Unassembled WGS sequence"/>
</dbReference>
<gene>
    <name evidence="3" type="ORF">J2S43_000949</name>
</gene>
<protein>
    <recommendedName>
        <fullName evidence="2">Tc1-like transposase DDE domain-containing protein</fullName>
    </recommendedName>
</protein>
<evidence type="ECO:0000259" key="2">
    <source>
        <dbReference type="Pfam" id="PF13358"/>
    </source>
</evidence>
<dbReference type="EMBL" id="JAUSRA010000001">
    <property type="protein sequence ID" value="MDP9792437.1"/>
    <property type="molecule type" value="Genomic_DNA"/>
</dbReference>
<feature type="domain" description="Tc1-like transposase DDE" evidence="2">
    <location>
        <begin position="161"/>
        <end position="280"/>
    </location>
</feature>